<name>A0A9D6V0Z1_9BACT</name>
<keyword evidence="1" id="KW-0472">Membrane</keyword>
<dbReference type="EMBL" id="JACRDE010000123">
    <property type="protein sequence ID" value="MBI5248665.1"/>
    <property type="molecule type" value="Genomic_DNA"/>
</dbReference>
<dbReference type="AlphaFoldDB" id="A0A9D6V0Z1"/>
<reference evidence="2" key="1">
    <citation type="submission" date="2020-07" db="EMBL/GenBank/DDBJ databases">
        <title>Huge and variable diversity of episymbiotic CPR bacteria and DPANN archaea in groundwater ecosystems.</title>
        <authorList>
            <person name="He C.Y."/>
            <person name="Keren R."/>
            <person name="Whittaker M."/>
            <person name="Farag I.F."/>
            <person name="Doudna J."/>
            <person name="Cate J.H.D."/>
            <person name="Banfield J.F."/>
        </authorList>
    </citation>
    <scope>NUCLEOTIDE SEQUENCE</scope>
    <source>
        <strain evidence="2">NC_groundwater_1664_Pr3_B-0.1um_52_9</strain>
    </source>
</reference>
<organism evidence="2 3">
    <name type="scientific">Desulfomonile tiedjei</name>
    <dbReference type="NCBI Taxonomy" id="2358"/>
    <lineage>
        <taxon>Bacteria</taxon>
        <taxon>Pseudomonadati</taxon>
        <taxon>Thermodesulfobacteriota</taxon>
        <taxon>Desulfomonilia</taxon>
        <taxon>Desulfomonilales</taxon>
        <taxon>Desulfomonilaceae</taxon>
        <taxon>Desulfomonile</taxon>
    </lineage>
</organism>
<evidence type="ECO:0000313" key="3">
    <source>
        <dbReference type="Proteomes" id="UP000807825"/>
    </source>
</evidence>
<feature type="transmembrane region" description="Helical" evidence="1">
    <location>
        <begin position="49"/>
        <end position="68"/>
    </location>
</feature>
<feature type="transmembrane region" description="Helical" evidence="1">
    <location>
        <begin position="80"/>
        <end position="102"/>
    </location>
</feature>
<keyword evidence="1" id="KW-1133">Transmembrane helix</keyword>
<comment type="caution">
    <text evidence="2">The sequence shown here is derived from an EMBL/GenBank/DDBJ whole genome shotgun (WGS) entry which is preliminary data.</text>
</comment>
<protein>
    <submittedName>
        <fullName evidence="2">Uncharacterized protein</fullName>
    </submittedName>
</protein>
<feature type="transmembrane region" description="Helical" evidence="1">
    <location>
        <begin position="108"/>
        <end position="125"/>
    </location>
</feature>
<sequence length="140" mass="16160">MTKLSYSKIKILKAYLWILGILVLFWWPLSHWFYPEWYHRLMGFKDFDSSLVTIIGTTGVVVVMNIFMAAIDPIRNRGMLAILITFSIAMAGTYCFLIQTQGFPSREYFNMALLMLNTVILTALFPRDDFAPVQTLSRSC</sequence>
<evidence type="ECO:0000313" key="2">
    <source>
        <dbReference type="EMBL" id="MBI5248665.1"/>
    </source>
</evidence>
<keyword evidence="1" id="KW-0812">Transmembrane</keyword>
<dbReference type="Proteomes" id="UP000807825">
    <property type="component" value="Unassembled WGS sequence"/>
</dbReference>
<gene>
    <name evidence="2" type="ORF">HY912_04155</name>
</gene>
<evidence type="ECO:0000256" key="1">
    <source>
        <dbReference type="SAM" id="Phobius"/>
    </source>
</evidence>
<proteinExistence type="predicted"/>
<feature type="transmembrane region" description="Helical" evidence="1">
    <location>
        <begin position="12"/>
        <end position="29"/>
    </location>
</feature>
<accession>A0A9D6V0Z1</accession>